<reference evidence="2 3" key="1">
    <citation type="submission" date="2024-08" db="EMBL/GenBank/DDBJ databases">
        <title>Insights into the chromosomal genome structure of Flemingia macrophylla.</title>
        <authorList>
            <person name="Ding Y."/>
            <person name="Zhao Y."/>
            <person name="Bi W."/>
            <person name="Wu M."/>
            <person name="Zhao G."/>
            <person name="Gong Y."/>
            <person name="Li W."/>
            <person name="Zhang P."/>
        </authorList>
    </citation>
    <scope>NUCLEOTIDE SEQUENCE [LARGE SCALE GENOMIC DNA]</scope>
    <source>
        <strain evidence="2">DYQJB</strain>
        <tissue evidence="2">Leaf</tissue>
    </source>
</reference>
<protein>
    <submittedName>
        <fullName evidence="2">Uncharacterized protein</fullName>
    </submittedName>
</protein>
<name>A0ABD1MWK2_9FABA</name>
<proteinExistence type="predicted"/>
<dbReference type="Proteomes" id="UP001603857">
    <property type="component" value="Unassembled WGS sequence"/>
</dbReference>
<keyword evidence="3" id="KW-1185">Reference proteome</keyword>
<evidence type="ECO:0000313" key="3">
    <source>
        <dbReference type="Proteomes" id="UP001603857"/>
    </source>
</evidence>
<dbReference type="EMBL" id="JBGMDY010000003">
    <property type="protein sequence ID" value="KAL2340204.1"/>
    <property type="molecule type" value="Genomic_DNA"/>
</dbReference>
<accession>A0ABD1MWK2</accession>
<evidence type="ECO:0000313" key="2">
    <source>
        <dbReference type="EMBL" id="KAL2340204.1"/>
    </source>
</evidence>
<sequence>MASLSQPIKNPLKMTFPKIIPNFSNRKSLELVHYGHGSAVIVCGVEAEEINFVTSENSDDVGESSGPATASGVGDGGAYEEQEGSLRERLRLWSRGKGFWMRNLRWATRESEVDVLMDEGKLDYPSFVLVRQTTRPRGERKWIYKEEELENSDRLITASDHLCVSSLRYRGYGFYHMLMREYSSSEGNP</sequence>
<gene>
    <name evidence="2" type="ORF">Fmac_008144</name>
</gene>
<feature type="region of interest" description="Disordered" evidence="1">
    <location>
        <begin position="55"/>
        <end position="82"/>
    </location>
</feature>
<organism evidence="2 3">
    <name type="scientific">Flemingia macrophylla</name>
    <dbReference type="NCBI Taxonomy" id="520843"/>
    <lineage>
        <taxon>Eukaryota</taxon>
        <taxon>Viridiplantae</taxon>
        <taxon>Streptophyta</taxon>
        <taxon>Embryophyta</taxon>
        <taxon>Tracheophyta</taxon>
        <taxon>Spermatophyta</taxon>
        <taxon>Magnoliopsida</taxon>
        <taxon>eudicotyledons</taxon>
        <taxon>Gunneridae</taxon>
        <taxon>Pentapetalae</taxon>
        <taxon>rosids</taxon>
        <taxon>fabids</taxon>
        <taxon>Fabales</taxon>
        <taxon>Fabaceae</taxon>
        <taxon>Papilionoideae</taxon>
        <taxon>50 kb inversion clade</taxon>
        <taxon>NPAAA clade</taxon>
        <taxon>indigoferoid/millettioid clade</taxon>
        <taxon>Phaseoleae</taxon>
        <taxon>Flemingia</taxon>
    </lineage>
</organism>
<comment type="caution">
    <text evidence="2">The sequence shown here is derived from an EMBL/GenBank/DDBJ whole genome shotgun (WGS) entry which is preliminary data.</text>
</comment>
<dbReference type="AlphaFoldDB" id="A0ABD1MWK2"/>
<evidence type="ECO:0000256" key="1">
    <source>
        <dbReference type="SAM" id="MobiDB-lite"/>
    </source>
</evidence>